<proteinExistence type="predicted"/>
<dbReference type="EMBL" id="FNAB01000002">
    <property type="protein sequence ID" value="SDC97246.1"/>
    <property type="molecule type" value="Genomic_DNA"/>
</dbReference>
<dbReference type="RefSeq" id="WP_245709169.1">
    <property type="nucleotide sequence ID" value="NZ_FNAB01000002.1"/>
</dbReference>
<keyword evidence="1" id="KW-0732">Signal</keyword>
<dbReference type="PROSITE" id="PS51257">
    <property type="entry name" value="PROKAR_LIPOPROTEIN"/>
    <property type="match status" value="1"/>
</dbReference>
<evidence type="ECO:0008006" key="4">
    <source>
        <dbReference type="Google" id="ProtNLM"/>
    </source>
</evidence>
<feature type="signal peptide" evidence="1">
    <location>
        <begin position="1"/>
        <end position="25"/>
    </location>
</feature>
<sequence>MTRRILVAGLAAASLALAGCSSTVAGVAAPTPETGDSATIDASLGSMLLTPTDFPAPYEAIVLPSQAVAQAAADLSGIPAGAKVDPAGCKPPNQDYSADGTAMIVGTDNANRATISVELMRTATPLSVREKEIGNCLEVTTTKNGATATVKTAIVPAPPLNADDTLALRQTVTSGAGAETVTQSTLSLIAQVRDVRVSATFMSFGAGVPDSATLDQVFTEAVARVNAEA</sequence>
<keyword evidence="3" id="KW-1185">Reference proteome</keyword>
<reference evidence="2 3" key="1">
    <citation type="submission" date="2016-10" db="EMBL/GenBank/DDBJ databases">
        <authorList>
            <person name="de Groot N.N."/>
        </authorList>
    </citation>
    <scope>NUCLEOTIDE SEQUENCE [LARGE SCALE GENOMIC DNA]</scope>
    <source>
        <strain evidence="2 3">JCM 11308</strain>
    </source>
</reference>
<evidence type="ECO:0000256" key="1">
    <source>
        <dbReference type="SAM" id="SignalP"/>
    </source>
</evidence>
<dbReference type="Proteomes" id="UP000199417">
    <property type="component" value="Unassembled WGS sequence"/>
</dbReference>
<feature type="chain" id="PRO_5039517148" description="PknH-like extracellular domain-containing protein" evidence="1">
    <location>
        <begin position="26"/>
        <end position="229"/>
    </location>
</feature>
<dbReference type="AlphaFoldDB" id="A0A1G6R013"/>
<dbReference type="STRING" id="168276.SAMN05444580_102258"/>
<evidence type="ECO:0000313" key="2">
    <source>
        <dbReference type="EMBL" id="SDC97246.1"/>
    </source>
</evidence>
<name>A0A1G6R013_9NOCA</name>
<protein>
    <recommendedName>
        <fullName evidence="4">PknH-like extracellular domain-containing protein</fullName>
    </recommendedName>
</protein>
<gene>
    <name evidence="2" type="ORF">SAMN05444580_102258</name>
</gene>
<organism evidence="2 3">
    <name type="scientific">Rhodococcus tukisamuensis</name>
    <dbReference type="NCBI Taxonomy" id="168276"/>
    <lineage>
        <taxon>Bacteria</taxon>
        <taxon>Bacillati</taxon>
        <taxon>Actinomycetota</taxon>
        <taxon>Actinomycetes</taxon>
        <taxon>Mycobacteriales</taxon>
        <taxon>Nocardiaceae</taxon>
        <taxon>Rhodococcus</taxon>
    </lineage>
</organism>
<evidence type="ECO:0000313" key="3">
    <source>
        <dbReference type="Proteomes" id="UP000199417"/>
    </source>
</evidence>
<accession>A0A1G6R013</accession>